<feature type="domain" description="RHS protein conserved region" evidence="2">
    <location>
        <begin position="1334"/>
        <end position="1367"/>
    </location>
</feature>
<dbReference type="PANTHER" id="PTHR32305">
    <property type="match status" value="1"/>
</dbReference>
<dbReference type="SUPFAM" id="SSF50969">
    <property type="entry name" value="YVTN repeat-like/Quinoprotein amine dehydrogenase"/>
    <property type="match status" value="1"/>
</dbReference>
<dbReference type="InterPro" id="IPR022385">
    <property type="entry name" value="Rhs_assc_core"/>
</dbReference>
<sequence length="1599" mass="175231">MGTHIFSGGRGAVTQVADGWTFEPATPVELKTKGNPGVAWHANNSRTIQIPLGTIREHGTQMANRYGAMDQGRHDPVPVKVGWFTKVRDKVNQYSTYVKDVAHEAGEMVVDGVTTLANAVLVRLSPQTAKMIDNAGKVLGGLEAKHFGDAAQAEIDQVLEALKDPSTYAGLGISIAATAVQGVPVIGQAVGGAVMVDRAIGTGQAAMQAADEIRAITATWTSEMTPAQLEEARQRLARWLVGSGAALLFALAGKRFKRSTKSEGKNDTKATPQHSNNQQPHGKGPCETCAIGGPVLISSGQKLMDETDFALPGPGPLLSLAWRRRYRSGLAEDGPFGRGWSHSVAQELRLSAEGMVLLDDAGRHVPLPLVAEGAEHFDRYEKFTVRRPGADLWIVEHKSGLQHHFRRHAPGQWRLPLARLSDRDGNSIALHWEPLEPGGNGTQEVLTWSGRQERERRAREDGTDAAPPPTAAADTFGAAFRPQRLTGLTDTAGRHLRLAWTRASAPAPQDALLGERIAAVEWLVPGHAPTVLARYDYDAHGQLIASHHGDTPYRQYAWRTGVLVGYRKASGHRYFAQYDTEGPQGRVLRSWCADTPIPGQDDDRFAYFPQERITRHTDALGRVTAYHWDARFNIVSTVVAEGTPEATREDTPFDATGTPRGRIDPLGRRTSLRHDARGNIVQIVDALGQSTQLQYNPLDLVTVLRDALGHEWRREYDARGHLVQSTDPLGQTTRTVYDLAGRPVQTTDARGGTRRLAWDEAGNLIAATDCSGRTTRFAYGALGQLLARTDALGQTTHYTYDGSGRLVRVTEPGTGNAEGRGTPAVHQYAWNGEAQLLAYTDPLGHTTRYTYDGAGRPLTRVDAAGRTLAYHYDRAGRLIALTNENRAQTTFRYDLRDQLTDEIGFDGRWQRYVYNAAGELTHAVETGGCEAGPGKVTRFERDALGRLLAKRSHGHGAAEAALESTYRYDALGRLTQANNGAAHLAFAYDPVGQLLAETQTLIGQGTGTVRSRPGHPVSNDLVRTLSHGYDPLGNRIRTGLPDGRALHWLFYGSGHLHQINIAPADGQGAHEVITDIERDALHRETERSQGAATSHYGWDPAGRLVRHRASLRGSGNVATEAGAAVLERAYAYDATGQLVARADTLRGRQDFRYDPTGRILAALPGHGSRLARELFAFDPAGNLLDGSASQIERQHAQEGRTERTGLGVVGDNRLRFYQDLHFEYDEHGNVTKRTRGNQKAGTHEVIELRWNADHQLVESTTSRHGVTQATRYAYDALGRRVAKSDRFGATHYLWDGDLLVHSQRGGREALFVYEPNSFVPLATLQGTQDDRQTYWYHCDQIGAPLELTDARGHIAWAADYKVWGEATLRAVPRTATGTDGLAGERRRGHGPGMDSHDANDKAARHTVPPLIEQPFRFQGQQFDEETGLHYNRFRYYDPGVGRFVSQDPIGLMGGTNLFTYAPNSSDWFDPLGLSPQKSSSSNKNCPCEEKKKDDCPNRKHFKDYNQARNAALAWLTARGFSANTVNTGKFGSTAGQPVGMTTENGKTGFRVEHDSRCGGHINVFNGKEEGPHFTFEGSSKTVEKIQGSFNLPSKPWRGR</sequence>
<dbReference type="InterPro" id="IPR045351">
    <property type="entry name" value="DUF6531"/>
</dbReference>
<feature type="compositionally biased region" description="Basic and acidic residues" evidence="1">
    <location>
        <begin position="451"/>
        <end position="462"/>
    </location>
</feature>
<evidence type="ECO:0000256" key="1">
    <source>
        <dbReference type="SAM" id="MobiDB-lite"/>
    </source>
</evidence>
<dbReference type="InterPro" id="IPR050708">
    <property type="entry name" value="T6SS_VgrG/RHS"/>
</dbReference>
<dbReference type="STRING" id="32040.SAMN04489710_102299"/>
<reference evidence="5" key="1">
    <citation type="submission" date="2016-10" db="EMBL/GenBank/DDBJ databases">
        <authorList>
            <person name="Varghese N."/>
            <person name="Submissions S."/>
        </authorList>
    </citation>
    <scope>NUCLEOTIDE SEQUENCE [LARGE SCALE GENOMIC DNA]</scope>
    <source>
        <strain evidence="5">DSM 7481</strain>
    </source>
</reference>
<dbReference type="Pfam" id="PF20148">
    <property type="entry name" value="DUF6531"/>
    <property type="match status" value="1"/>
</dbReference>
<dbReference type="PANTHER" id="PTHR32305:SF15">
    <property type="entry name" value="PROTEIN RHSA-RELATED"/>
    <property type="match status" value="1"/>
</dbReference>
<dbReference type="InterPro" id="IPR006530">
    <property type="entry name" value="YD"/>
</dbReference>
<feature type="domain" description="DUF6531" evidence="3">
    <location>
        <begin position="292"/>
        <end position="366"/>
    </location>
</feature>
<dbReference type="InterPro" id="IPR011044">
    <property type="entry name" value="Quino_amine_DH_bsu"/>
</dbReference>
<dbReference type="NCBIfam" id="TIGR03696">
    <property type="entry name" value="Rhs_assc_core"/>
    <property type="match status" value="1"/>
</dbReference>
<dbReference type="Gene3D" id="2.180.10.10">
    <property type="entry name" value="RHS repeat-associated core"/>
    <property type="match status" value="3"/>
</dbReference>
<dbReference type="InterPro" id="IPR031325">
    <property type="entry name" value="RHS_repeat"/>
</dbReference>
<feature type="region of interest" description="Disordered" evidence="1">
    <location>
        <begin position="644"/>
        <end position="667"/>
    </location>
</feature>
<proteinExistence type="predicted"/>
<evidence type="ECO:0000313" key="4">
    <source>
        <dbReference type="EMBL" id="SFD47295.1"/>
    </source>
</evidence>
<dbReference type="InterPro" id="IPR001826">
    <property type="entry name" value="RHS"/>
</dbReference>
<feature type="region of interest" description="Disordered" evidence="1">
    <location>
        <begin position="450"/>
        <end position="474"/>
    </location>
</feature>
<evidence type="ECO:0000313" key="5">
    <source>
        <dbReference type="Proteomes" id="UP000199517"/>
    </source>
</evidence>
<dbReference type="OrthoDB" id="8553452at2"/>
<accession>A0A1I1SLD8</accession>
<dbReference type="CDD" id="cd20692">
    <property type="entry name" value="CdiA-CT_Ec-like"/>
    <property type="match status" value="1"/>
</dbReference>
<feature type="compositionally biased region" description="Polar residues" evidence="1">
    <location>
        <begin position="269"/>
        <end position="280"/>
    </location>
</feature>
<keyword evidence="5" id="KW-1185">Reference proteome</keyword>
<dbReference type="EMBL" id="FOMQ01000002">
    <property type="protein sequence ID" value="SFD47295.1"/>
    <property type="molecule type" value="Genomic_DNA"/>
</dbReference>
<dbReference type="Pfam" id="PF03527">
    <property type="entry name" value="RHS"/>
    <property type="match status" value="1"/>
</dbReference>
<gene>
    <name evidence="4" type="ORF">SAMN04489710_102299</name>
</gene>
<organism evidence="4 5">
    <name type="scientific">Paracidovorax konjaci</name>
    <dbReference type="NCBI Taxonomy" id="32040"/>
    <lineage>
        <taxon>Bacteria</taxon>
        <taxon>Pseudomonadati</taxon>
        <taxon>Pseudomonadota</taxon>
        <taxon>Betaproteobacteria</taxon>
        <taxon>Burkholderiales</taxon>
        <taxon>Comamonadaceae</taxon>
        <taxon>Paracidovorax</taxon>
    </lineage>
</organism>
<dbReference type="Proteomes" id="UP000199517">
    <property type="component" value="Unassembled WGS sequence"/>
</dbReference>
<feature type="region of interest" description="Disordered" evidence="1">
    <location>
        <begin position="1376"/>
        <end position="1398"/>
    </location>
</feature>
<protein>
    <submittedName>
        <fullName evidence="4">RHS repeat-associated core domain-containing protein</fullName>
    </submittedName>
</protein>
<evidence type="ECO:0000259" key="2">
    <source>
        <dbReference type="Pfam" id="PF03527"/>
    </source>
</evidence>
<name>A0A1I1SLD8_9BURK</name>
<dbReference type="NCBIfam" id="TIGR01643">
    <property type="entry name" value="YD_repeat_2x"/>
    <property type="match status" value="9"/>
</dbReference>
<dbReference type="Pfam" id="PF05593">
    <property type="entry name" value="RHS_repeat"/>
    <property type="match status" value="7"/>
</dbReference>
<evidence type="ECO:0000259" key="3">
    <source>
        <dbReference type="Pfam" id="PF20148"/>
    </source>
</evidence>
<feature type="region of interest" description="Disordered" evidence="1">
    <location>
        <begin position="259"/>
        <end position="287"/>
    </location>
</feature>
<dbReference type="RefSeq" id="WP_092950014.1">
    <property type="nucleotide sequence ID" value="NZ_FOMQ01000002.1"/>
</dbReference>